<feature type="signal peptide" evidence="7">
    <location>
        <begin position="1"/>
        <end position="20"/>
    </location>
</feature>
<name>A0A975F3H4_9SPIR</name>
<dbReference type="GO" id="GO:0042597">
    <property type="term" value="C:periplasmic space"/>
    <property type="evidence" value="ECO:0007669"/>
    <property type="project" value="UniProtKB-SubCell"/>
</dbReference>
<proteinExistence type="inferred from homology"/>
<comment type="subcellular location">
    <subcellularLocation>
        <location evidence="1">Periplasm</location>
    </subcellularLocation>
</comment>
<dbReference type="PANTHER" id="PTHR43649:SF31">
    <property type="entry name" value="SN-GLYCEROL-3-PHOSPHATE-BINDING PERIPLASMIC PROTEIN UGPB"/>
    <property type="match status" value="1"/>
</dbReference>
<comment type="similarity">
    <text evidence="2">Belongs to the bacterial solute-binding protein 1 family.</text>
</comment>
<accession>A0A975F3H4</accession>
<organism evidence="8 9">
    <name type="scientific">Treponema parvum</name>
    <dbReference type="NCBI Taxonomy" id="138851"/>
    <lineage>
        <taxon>Bacteria</taxon>
        <taxon>Pseudomonadati</taxon>
        <taxon>Spirochaetota</taxon>
        <taxon>Spirochaetia</taxon>
        <taxon>Spirochaetales</taxon>
        <taxon>Treponemataceae</taxon>
        <taxon>Treponema</taxon>
    </lineage>
</organism>
<dbReference type="Pfam" id="PF13416">
    <property type="entry name" value="SBP_bac_8"/>
    <property type="match status" value="1"/>
</dbReference>
<protein>
    <recommendedName>
        <fullName evidence="4">sn-glycerol-3-phosphate-binding periplasmic protein UgpB</fullName>
    </recommendedName>
</protein>
<evidence type="ECO:0000256" key="7">
    <source>
        <dbReference type="SAM" id="SignalP"/>
    </source>
</evidence>
<comment type="subunit">
    <text evidence="3">The complex is composed of two ATP-binding proteins (UgpC), two transmembrane proteins (UgpA and UgpE) and a solute-binding protein (UgpB).</text>
</comment>
<evidence type="ECO:0000256" key="1">
    <source>
        <dbReference type="ARBA" id="ARBA00004418"/>
    </source>
</evidence>
<keyword evidence="6 7" id="KW-0732">Signal</keyword>
<evidence type="ECO:0000256" key="2">
    <source>
        <dbReference type="ARBA" id="ARBA00008520"/>
    </source>
</evidence>
<dbReference type="InterPro" id="IPR050490">
    <property type="entry name" value="Bact_solute-bd_prot1"/>
</dbReference>
<dbReference type="AlphaFoldDB" id="A0A975F3H4"/>
<feature type="chain" id="PRO_5037261602" description="sn-glycerol-3-phosphate-binding periplasmic protein UgpB" evidence="7">
    <location>
        <begin position="21"/>
        <end position="447"/>
    </location>
</feature>
<dbReference type="Proteomes" id="UP000671908">
    <property type="component" value="Chromosome"/>
</dbReference>
<dbReference type="Gene3D" id="3.40.190.10">
    <property type="entry name" value="Periplasmic binding protein-like II"/>
    <property type="match status" value="1"/>
</dbReference>
<dbReference type="SUPFAM" id="SSF53850">
    <property type="entry name" value="Periplasmic binding protein-like II"/>
    <property type="match status" value="1"/>
</dbReference>
<dbReference type="CDD" id="cd14748">
    <property type="entry name" value="PBP2_UgpB"/>
    <property type="match status" value="1"/>
</dbReference>
<evidence type="ECO:0000313" key="9">
    <source>
        <dbReference type="Proteomes" id="UP000671908"/>
    </source>
</evidence>
<dbReference type="RefSeq" id="WP_210120360.1">
    <property type="nucleotide sequence ID" value="NZ_CP054142.1"/>
</dbReference>
<evidence type="ECO:0000256" key="4">
    <source>
        <dbReference type="ARBA" id="ARBA00017470"/>
    </source>
</evidence>
<dbReference type="PANTHER" id="PTHR43649">
    <property type="entry name" value="ARABINOSE-BINDING PROTEIN-RELATED"/>
    <property type="match status" value="1"/>
</dbReference>
<sequence length="447" mass="49392">MKRISMFVLLLSLMGAILFAGGGKEDASKGKTEPVEVSGPVKITVWHPRGAGPNGEQIAKSVKEFNETNGKQIVVEEVYQGNYPTTLSKVVQACAAGTNPTMAVLERAAGVPYMYEQGLLLDMMPYAKRDNFDTKNYPDALMYYCIHNGELISLPYVRSTPVFYYNKKLFAQAGIKNPPKTIDDLIAAGKKLTKVGPDGKTQIYGFSMNIDAAWYVQNMTYQLGSNMLSEDGNSAPSLYDGVLLKVLKAWRQWVDEGWCKAPEVLQGPTKMKEAFAQGYIACIMESTGSMGGILRNAKNTGVDVGIAFLPTWDKPSAPVGGGNIAIIGRNTTPQEQAAAWEFIKFLMTDKQVAENSVNTGYLPASKTSVNQKIVQDLWKEHPQYKTAFEQLAIAQEIPWSPYKSQYEEQMNRICGKLIQDRNISAEEAIKELQAEAEQILPKKPKVK</sequence>
<dbReference type="KEGG" id="tpav:HRQ91_03935"/>
<keyword evidence="9" id="KW-1185">Reference proteome</keyword>
<evidence type="ECO:0000256" key="3">
    <source>
        <dbReference type="ARBA" id="ARBA00011557"/>
    </source>
</evidence>
<evidence type="ECO:0000256" key="5">
    <source>
        <dbReference type="ARBA" id="ARBA00022448"/>
    </source>
</evidence>
<evidence type="ECO:0000256" key="6">
    <source>
        <dbReference type="ARBA" id="ARBA00022729"/>
    </source>
</evidence>
<keyword evidence="5" id="KW-0813">Transport</keyword>
<dbReference type="EMBL" id="CP054142">
    <property type="protein sequence ID" value="QTQ13675.1"/>
    <property type="molecule type" value="Genomic_DNA"/>
</dbReference>
<reference evidence="8 9" key="1">
    <citation type="journal article" date="2021" name="Microbiol. Resour. Announc.">
        <title>Complete Genome Sequences of Three Human Oral Treponema parvum Isolates.</title>
        <authorList>
            <person name="Zeng H."/>
            <person name="Watt R.M."/>
        </authorList>
    </citation>
    <scope>NUCLEOTIDE SEQUENCE [LARGE SCALE GENOMIC DNA]</scope>
    <source>
        <strain evidence="8 9">ATCC 700770</strain>
    </source>
</reference>
<gene>
    <name evidence="8" type="ORF">HRQ91_03935</name>
</gene>
<dbReference type="InterPro" id="IPR006059">
    <property type="entry name" value="SBP"/>
</dbReference>
<evidence type="ECO:0000313" key="8">
    <source>
        <dbReference type="EMBL" id="QTQ13675.1"/>
    </source>
</evidence>